<evidence type="ECO:0000313" key="2">
    <source>
        <dbReference type="EMBL" id="AAT90758.1"/>
    </source>
</evidence>
<gene>
    <name evidence="3" type="ORF">ERS137939_00922</name>
</gene>
<keyword evidence="1" id="KW-0812">Transmembrane</keyword>
<dbReference type="KEGG" id="yef:FORC2_0408"/>
<dbReference type="EMBL" id="CPZF01000002">
    <property type="protein sequence ID" value="CNF20420.1"/>
    <property type="molecule type" value="Genomic_DNA"/>
</dbReference>
<feature type="transmembrane region" description="Helical" evidence="1">
    <location>
        <begin position="71"/>
        <end position="92"/>
    </location>
</feature>
<reference evidence="3 4" key="2">
    <citation type="submission" date="2015-03" db="EMBL/GenBank/DDBJ databases">
        <authorList>
            <consortium name="Pathogen Informatics"/>
            <person name="Murphy D."/>
        </authorList>
    </citation>
    <scope>NUCLEOTIDE SEQUENCE [LARGE SCALE GENOMIC DNA]</scope>
    <source>
        <strain evidence="3 4">IP27818</strain>
    </source>
</reference>
<dbReference type="EMBL" id="AY647257">
    <property type="protein sequence ID" value="AAT90758.1"/>
    <property type="molecule type" value="Genomic_DNA"/>
</dbReference>
<feature type="transmembrane region" description="Helical" evidence="1">
    <location>
        <begin position="43"/>
        <end position="64"/>
    </location>
</feature>
<feature type="transmembrane region" description="Helical" evidence="1">
    <location>
        <begin position="12"/>
        <end position="31"/>
    </location>
</feature>
<proteinExistence type="predicted"/>
<protein>
    <submittedName>
        <fullName evidence="3">Phage-like protein</fullName>
    </submittedName>
    <submittedName>
        <fullName evidence="2">Putative phage-related protein</fullName>
    </submittedName>
</protein>
<dbReference type="PATRIC" id="fig|630.128.peg.3989"/>
<dbReference type="RefSeq" id="WP_046694476.1">
    <property type="nucleotide sequence ID" value="NZ_CP009456.1"/>
</dbReference>
<sequence>MHLLDPGDNFVLTWVIIGVLSAWGGLVRYILNKDTQEDEWSWAAVISQVIVSSFTGLLGGLFSFEGGSSRYMAFAIAGLFGAMGSTALQYIWNRFFGHHNPPK</sequence>
<dbReference type="AlphaFoldDB" id="Q693A3"/>
<reference evidence="2" key="1">
    <citation type="journal article" date="2005" name="Infect. Immun.">
        <title>Homologues of insecticidal toxin complex genes in Yersinia enterocolitica biotype 1A and their contribution to virulence.</title>
        <authorList>
            <person name="Tennant S.M."/>
            <person name="Skinner N.A."/>
            <person name="Joe A."/>
            <person name="Robins-Browne R.M."/>
        </authorList>
    </citation>
    <scope>NUCLEOTIDE SEQUENCE</scope>
    <source>
        <strain evidence="2">T83</strain>
    </source>
</reference>
<keyword evidence="1" id="KW-0472">Membrane</keyword>
<accession>Q693A3</accession>
<evidence type="ECO:0000313" key="3">
    <source>
        <dbReference type="EMBL" id="CNF20420.1"/>
    </source>
</evidence>
<name>Q693A3_YEREN</name>
<keyword evidence="1" id="KW-1133">Transmembrane helix</keyword>
<dbReference type="InterPro" id="IPR032126">
    <property type="entry name" value="LydA_holin"/>
</dbReference>
<organism evidence="2">
    <name type="scientific">Yersinia enterocolitica</name>
    <dbReference type="NCBI Taxonomy" id="630"/>
    <lineage>
        <taxon>Bacteria</taxon>
        <taxon>Pseudomonadati</taxon>
        <taxon>Pseudomonadota</taxon>
        <taxon>Gammaproteobacteria</taxon>
        <taxon>Enterobacterales</taxon>
        <taxon>Yersiniaceae</taxon>
        <taxon>Yersinia</taxon>
    </lineage>
</organism>
<evidence type="ECO:0000313" key="4">
    <source>
        <dbReference type="Proteomes" id="UP000041356"/>
    </source>
</evidence>
<dbReference type="Pfam" id="PF16083">
    <property type="entry name" value="Phage_holin_3_3"/>
    <property type="match status" value="1"/>
</dbReference>
<evidence type="ECO:0000256" key="1">
    <source>
        <dbReference type="SAM" id="Phobius"/>
    </source>
</evidence>
<dbReference type="Proteomes" id="UP000041356">
    <property type="component" value="Unassembled WGS sequence"/>
</dbReference>